<reference evidence="2" key="1">
    <citation type="submission" date="2021-12" db="EMBL/GenBank/DDBJ databases">
        <authorList>
            <person name="King R."/>
        </authorList>
    </citation>
    <scope>NUCLEOTIDE SEQUENCE</scope>
</reference>
<dbReference type="Proteomes" id="UP001152759">
    <property type="component" value="Chromosome 6"/>
</dbReference>
<feature type="compositionally biased region" description="Polar residues" evidence="1">
    <location>
        <begin position="280"/>
        <end position="291"/>
    </location>
</feature>
<organism evidence="2 3">
    <name type="scientific">Bemisia tabaci</name>
    <name type="common">Sweetpotato whitefly</name>
    <name type="synonym">Aleurodes tabaci</name>
    <dbReference type="NCBI Taxonomy" id="7038"/>
    <lineage>
        <taxon>Eukaryota</taxon>
        <taxon>Metazoa</taxon>
        <taxon>Ecdysozoa</taxon>
        <taxon>Arthropoda</taxon>
        <taxon>Hexapoda</taxon>
        <taxon>Insecta</taxon>
        <taxon>Pterygota</taxon>
        <taxon>Neoptera</taxon>
        <taxon>Paraneoptera</taxon>
        <taxon>Hemiptera</taxon>
        <taxon>Sternorrhyncha</taxon>
        <taxon>Aleyrodoidea</taxon>
        <taxon>Aleyrodidae</taxon>
        <taxon>Aleyrodinae</taxon>
        <taxon>Bemisia</taxon>
    </lineage>
</organism>
<feature type="compositionally biased region" description="Basic and acidic residues" evidence="1">
    <location>
        <begin position="201"/>
        <end position="226"/>
    </location>
</feature>
<evidence type="ECO:0000313" key="3">
    <source>
        <dbReference type="Proteomes" id="UP001152759"/>
    </source>
</evidence>
<keyword evidence="3" id="KW-1185">Reference proteome</keyword>
<accession>A0A9P0AGF2</accession>
<sequence length="502" mass="54901">MTLPDKLSALDVDYDVIFVSHDLTGSHDLTESVKSKGTECQNMLTHEPCTYDKSVVDRAHEFKTQIHGSSSPSSPLTSLALYNSNSFLRPSTHEKPSFSPISVALAEHAADDLRLQEKEDDKHFEPLKGVELEITPDIELEPFVAPPTAKPLRHVPEPKRPPLEAPKKSVLRVGGNTEDKENQEFIEAEQRPSIAEQRPSITEHRSSISEHRSSISERRPSITEHRPSIGEVVISESSKSVQEVRSSQYIQEEESKMSIRSVKTSEYRSVTSSVSEEVYMETSSNQMEQVASSTSSSSRSYKKMEHSVDGKTISHVEEISSTQGGYGDLSGGGGAIDRRQSLLSIQELVSARRSSQVDSLASSASSLFSKPIAGSAVEHDNAGGYLLGLILAGTHFALKLIYASIPPVSPVPPPPRTLPPPPPHPWGSFRGVSTFFSAPVSGSGLSPRGASPPSTRASGEWTAGLHVLEQCWMQFKEMKLIVFADDQTEEQKDCKCTQTHCN</sequence>
<feature type="region of interest" description="Disordered" evidence="1">
    <location>
        <begin position="190"/>
        <end position="226"/>
    </location>
</feature>
<evidence type="ECO:0000313" key="2">
    <source>
        <dbReference type="EMBL" id="CAH0392315.1"/>
    </source>
</evidence>
<gene>
    <name evidence="2" type="ORF">BEMITA_LOCUS10845</name>
</gene>
<dbReference type="EMBL" id="OU963867">
    <property type="protein sequence ID" value="CAH0392315.1"/>
    <property type="molecule type" value="Genomic_DNA"/>
</dbReference>
<dbReference type="AlphaFoldDB" id="A0A9P0AGF2"/>
<feature type="region of interest" description="Disordered" evidence="1">
    <location>
        <begin position="280"/>
        <end position="301"/>
    </location>
</feature>
<evidence type="ECO:0000256" key="1">
    <source>
        <dbReference type="SAM" id="MobiDB-lite"/>
    </source>
</evidence>
<protein>
    <submittedName>
        <fullName evidence="2">Uncharacterized protein</fullName>
    </submittedName>
</protein>
<proteinExistence type="predicted"/>
<name>A0A9P0AGF2_BEMTA</name>